<feature type="transmembrane region" description="Helical" evidence="7">
    <location>
        <begin position="64"/>
        <end position="85"/>
    </location>
</feature>
<keyword evidence="5 7" id="KW-0406">Ion transport</keyword>
<proteinExistence type="inferred from homology"/>
<feature type="transmembrane region" description="Helical" evidence="7">
    <location>
        <begin position="36"/>
        <end position="52"/>
    </location>
</feature>
<dbReference type="GO" id="GO:0099106">
    <property type="term" value="F:ion channel regulator activity"/>
    <property type="evidence" value="ECO:0007669"/>
    <property type="project" value="InterPro"/>
</dbReference>
<dbReference type="GO" id="GO:0043269">
    <property type="term" value="P:regulation of monoatomic ion transport"/>
    <property type="evidence" value="ECO:0007669"/>
    <property type="project" value="InterPro"/>
</dbReference>
<dbReference type="InterPro" id="IPR047297">
    <property type="entry name" value="FXYD_motif"/>
</dbReference>
<keyword evidence="6 7" id="KW-0472">Membrane</keyword>
<dbReference type="AlphaFoldDB" id="A0A9D3SBK5"/>
<evidence type="ECO:0000256" key="7">
    <source>
        <dbReference type="RuleBase" id="RU364131"/>
    </source>
</evidence>
<dbReference type="OrthoDB" id="8430468at2759"/>
<evidence type="ECO:0000256" key="4">
    <source>
        <dbReference type="ARBA" id="ARBA00022692"/>
    </source>
</evidence>
<dbReference type="InterPro" id="IPR000272">
    <property type="entry name" value="Ion-transport_regulator_FXYD"/>
</dbReference>
<reference evidence="8 9" key="1">
    <citation type="submission" date="2021-06" db="EMBL/GenBank/DDBJ databases">
        <title>Chromosome-level genome assembly of the red-tail catfish (Hemibagrus wyckioides).</title>
        <authorList>
            <person name="Shao F."/>
        </authorList>
    </citation>
    <scope>NUCLEOTIDE SEQUENCE [LARGE SCALE GENOMIC DNA]</scope>
    <source>
        <strain evidence="8">EC202008001</strain>
        <tissue evidence="8">Blood</tissue>
    </source>
</reference>
<evidence type="ECO:0000256" key="6">
    <source>
        <dbReference type="ARBA" id="ARBA00023136"/>
    </source>
</evidence>
<dbReference type="GO" id="GO:0006811">
    <property type="term" value="P:monoatomic ion transport"/>
    <property type="evidence" value="ECO:0007669"/>
    <property type="project" value="UniProtKB-KW"/>
</dbReference>
<dbReference type="PROSITE" id="PS01310">
    <property type="entry name" value="FXYD"/>
    <property type="match status" value="1"/>
</dbReference>
<comment type="caution">
    <text evidence="8">The sequence shown here is derived from an EMBL/GenBank/DDBJ whole genome shotgun (WGS) entry which is preliminary data.</text>
</comment>
<accession>A0A9D3SBK5</accession>
<keyword evidence="7" id="KW-1133">Transmembrane helix</keyword>
<evidence type="ECO:0000313" key="8">
    <source>
        <dbReference type="EMBL" id="KAG7318022.1"/>
    </source>
</evidence>
<dbReference type="Proteomes" id="UP000824219">
    <property type="component" value="Linkage Group LG23"/>
</dbReference>
<dbReference type="Gene3D" id="1.20.5.780">
    <property type="entry name" value="Single helix bin"/>
    <property type="match status" value="1"/>
</dbReference>
<evidence type="ECO:0000256" key="5">
    <source>
        <dbReference type="ARBA" id="ARBA00023065"/>
    </source>
</evidence>
<dbReference type="GO" id="GO:0016020">
    <property type="term" value="C:membrane"/>
    <property type="evidence" value="ECO:0007669"/>
    <property type="project" value="UniProtKB-SubCell"/>
</dbReference>
<keyword evidence="3 7" id="KW-0813">Transport</keyword>
<keyword evidence="9" id="KW-1185">Reference proteome</keyword>
<comment type="similarity">
    <text evidence="2 7">Belongs to the FXYD family.</text>
</comment>
<name>A0A9D3SBK5_9TELE</name>
<protein>
    <recommendedName>
        <fullName evidence="7">FXYD domain-containing ion transport regulator</fullName>
    </recommendedName>
</protein>
<evidence type="ECO:0000256" key="2">
    <source>
        <dbReference type="ARBA" id="ARBA00005948"/>
    </source>
</evidence>
<comment type="caution">
    <text evidence="7">Lacks conserved residue(s) required for the propagation of feature annotation.</text>
</comment>
<comment type="subcellular location">
    <subcellularLocation>
        <location evidence="1">Membrane</location>
        <topology evidence="1">Single-pass membrane protein</topology>
    </subcellularLocation>
</comment>
<keyword evidence="4 7" id="KW-0812">Transmembrane</keyword>
<dbReference type="Pfam" id="PF02038">
    <property type="entry name" value="ATP1G1_PLM_MAT8"/>
    <property type="match status" value="1"/>
</dbReference>
<organism evidence="8 9">
    <name type="scientific">Hemibagrus wyckioides</name>
    <dbReference type="NCBI Taxonomy" id="337641"/>
    <lineage>
        <taxon>Eukaryota</taxon>
        <taxon>Metazoa</taxon>
        <taxon>Chordata</taxon>
        <taxon>Craniata</taxon>
        <taxon>Vertebrata</taxon>
        <taxon>Euteleostomi</taxon>
        <taxon>Actinopterygii</taxon>
        <taxon>Neopterygii</taxon>
        <taxon>Teleostei</taxon>
        <taxon>Ostariophysi</taxon>
        <taxon>Siluriformes</taxon>
        <taxon>Bagridae</taxon>
        <taxon>Hemibagrus</taxon>
    </lineage>
</organism>
<evidence type="ECO:0000256" key="3">
    <source>
        <dbReference type="ARBA" id="ARBA00022448"/>
    </source>
</evidence>
<dbReference type="EMBL" id="JAHKSW010000023">
    <property type="protein sequence ID" value="KAG7318022.1"/>
    <property type="molecule type" value="Genomic_DNA"/>
</dbReference>
<gene>
    <name evidence="8" type="ORF">KOW79_019057</name>
</gene>
<evidence type="ECO:0000313" key="9">
    <source>
        <dbReference type="Proteomes" id="UP000824219"/>
    </source>
</evidence>
<evidence type="ECO:0000256" key="1">
    <source>
        <dbReference type="ARBA" id="ARBA00004167"/>
    </source>
</evidence>
<sequence length="101" mass="10903">MVVQSASEQSQCSPTPGAALIFCGKRRPGAGKMSRLVLLVLLTVFSAFLSEAEANPFVYNYDRLRIGGIIFTVLLVIGAVVLLFYDKCSTKKKSDDAASQI</sequence>